<dbReference type="PANTHER" id="PTHR46586">
    <property type="entry name" value="ANKYRIN REPEAT-CONTAINING PROTEIN"/>
    <property type="match status" value="1"/>
</dbReference>
<dbReference type="AlphaFoldDB" id="A0A8T1VHV8"/>
<proteinExistence type="predicted"/>
<evidence type="ECO:0000313" key="2">
    <source>
        <dbReference type="EMBL" id="KAG7380802.1"/>
    </source>
</evidence>
<dbReference type="Proteomes" id="UP000694044">
    <property type="component" value="Unassembled WGS sequence"/>
</dbReference>
<dbReference type="OrthoDB" id="143749at2759"/>
<comment type="caution">
    <text evidence="2">The sequence shown here is derived from an EMBL/GenBank/DDBJ whole genome shotgun (WGS) entry which is preliminary data.</text>
</comment>
<feature type="region of interest" description="Disordered" evidence="1">
    <location>
        <begin position="195"/>
        <end position="226"/>
    </location>
</feature>
<feature type="compositionally biased region" description="Low complexity" evidence="1">
    <location>
        <begin position="209"/>
        <end position="220"/>
    </location>
</feature>
<dbReference type="InterPro" id="IPR052050">
    <property type="entry name" value="SecEffector_AnkRepeat"/>
</dbReference>
<protein>
    <submittedName>
        <fullName evidence="2">Uncharacterized protein</fullName>
    </submittedName>
</protein>
<organism evidence="2 3">
    <name type="scientific">Phytophthora pseudosyringae</name>
    <dbReference type="NCBI Taxonomy" id="221518"/>
    <lineage>
        <taxon>Eukaryota</taxon>
        <taxon>Sar</taxon>
        <taxon>Stramenopiles</taxon>
        <taxon>Oomycota</taxon>
        <taxon>Peronosporomycetes</taxon>
        <taxon>Peronosporales</taxon>
        <taxon>Peronosporaceae</taxon>
        <taxon>Phytophthora</taxon>
    </lineage>
</organism>
<dbReference type="PANTHER" id="PTHR46586:SF3">
    <property type="entry name" value="ANKYRIN REPEAT-CONTAINING PROTEIN"/>
    <property type="match status" value="1"/>
</dbReference>
<evidence type="ECO:0000313" key="3">
    <source>
        <dbReference type="Proteomes" id="UP000694044"/>
    </source>
</evidence>
<sequence>MEFAVGCSHLDVLKRVVKSGVLRLDEAGAAETVELLVPHGRLDLMQRVTQLYSPPRPRREGDVNWKSYWYPAIKAACARGDLPMVQWLLEHHYGREIIVGNRDDVEHDHFLCIAAGEGHVEVMQYLYDEAAADQYPASLLNAVEKGHLNSVKWLLEHHSYVELRRGGGERIIQEAARNGRLQILQLLHAADSSAADVKHSSPARSADTSAWWSQASRQSAPTAPSA</sequence>
<reference evidence="2" key="1">
    <citation type="submission" date="2021-02" db="EMBL/GenBank/DDBJ databases">
        <authorList>
            <person name="Palmer J.M."/>
        </authorList>
    </citation>
    <scope>NUCLEOTIDE SEQUENCE</scope>
    <source>
        <strain evidence="2">SCRP734</strain>
    </source>
</reference>
<dbReference type="EMBL" id="JAGDFM010000276">
    <property type="protein sequence ID" value="KAG7380802.1"/>
    <property type="molecule type" value="Genomic_DNA"/>
</dbReference>
<accession>A0A8T1VHV8</accession>
<keyword evidence="3" id="KW-1185">Reference proteome</keyword>
<name>A0A8T1VHV8_9STRA</name>
<dbReference type="InterPro" id="IPR002110">
    <property type="entry name" value="Ankyrin_rpt"/>
</dbReference>
<dbReference type="Pfam" id="PF13637">
    <property type="entry name" value="Ank_4"/>
    <property type="match status" value="1"/>
</dbReference>
<gene>
    <name evidence="2" type="ORF">PHYPSEUDO_006762</name>
</gene>
<evidence type="ECO:0000256" key="1">
    <source>
        <dbReference type="SAM" id="MobiDB-lite"/>
    </source>
</evidence>